<accession>A0A482VJ84</accession>
<dbReference type="InterPro" id="IPR027359">
    <property type="entry name" value="Volt_channel_dom_sf"/>
</dbReference>
<evidence type="ECO:0000256" key="6">
    <source>
        <dbReference type="ARBA" id="ARBA00023053"/>
    </source>
</evidence>
<evidence type="ECO:0000313" key="12">
    <source>
        <dbReference type="EMBL" id="RZC32845.1"/>
    </source>
</evidence>
<feature type="transmembrane region" description="Helical" evidence="10">
    <location>
        <begin position="189"/>
        <end position="208"/>
    </location>
</feature>
<dbReference type="SUPFAM" id="SSF81324">
    <property type="entry name" value="Voltage-gated potassium channels"/>
    <property type="match status" value="1"/>
</dbReference>
<evidence type="ECO:0000256" key="8">
    <source>
        <dbReference type="ARBA" id="ARBA00023136"/>
    </source>
</evidence>
<feature type="transmembrane region" description="Helical" evidence="10">
    <location>
        <begin position="605"/>
        <end position="624"/>
    </location>
</feature>
<keyword evidence="9" id="KW-0739">Sodium transport</keyword>
<feature type="transmembrane region" description="Helical" evidence="10">
    <location>
        <begin position="277"/>
        <end position="299"/>
    </location>
</feature>
<gene>
    <name evidence="12" type="ORF">BDFB_011757</name>
</gene>
<keyword evidence="13" id="KW-1185">Reference proteome</keyword>
<name>A0A482VJ84_ASBVE</name>
<evidence type="ECO:0000256" key="4">
    <source>
        <dbReference type="ARBA" id="ARBA00022692"/>
    </source>
</evidence>
<dbReference type="InterPro" id="IPR018490">
    <property type="entry name" value="cNMP-bd_dom_sf"/>
</dbReference>
<feature type="transmembrane region" description="Helical" evidence="10">
    <location>
        <begin position="118"/>
        <end position="137"/>
    </location>
</feature>
<evidence type="ECO:0000313" key="13">
    <source>
        <dbReference type="Proteomes" id="UP000292052"/>
    </source>
</evidence>
<dbReference type="GO" id="GO:0015385">
    <property type="term" value="F:sodium:proton antiporter activity"/>
    <property type="evidence" value="ECO:0007669"/>
    <property type="project" value="InterPro"/>
</dbReference>
<feature type="transmembrane region" description="Helical" evidence="10">
    <location>
        <begin position="676"/>
        <end position="694"/>
    </location>
</feature>
<feature type="transmembrane region" description="Helical" evidence="10">
    <location>
        <begin position="239"/>
        <end position="257"/>
    </location>
</feature>
<dbReference type="SUPFAM" id="SSF51206">
    <property type="entry name" value="cAMP-binding domain-like"/>
    <property type="match status" value="1"/>
</dbReference>
<evidence type="ECO:0000256" key="5">
    <source>
        <dbReference type="ARBA" id="ARBA00022989"/>
    </source>
</evidence>
<dbReference type="GO" id="GO:0051453">
    <property type="term" value="P:regulation of intracellular pH"/>
    <property type="evidence" value="ECO:0007669"/>
    <property type="project" value="TreeGrafter"/>
</dbReference>
<evidence type="ECO:0000259" key="11">
    <source>
        <dbReference type="PROSITE" id="PS50042"/>
    </source>
</evidence>
<dbReference type="InterPro" id="IPR006153">
    <property type="entry name" value="Cation/H_exchanger_TM"/>
</dbReference>
<dbReference type="PROSITE" id="PS50042">
    <property type="entry name" value="CNMP_BINDING_3"/>
    <property type="match status" value="1"/>
</dbReference>
<dbReference type="PANTHER" id="PTHR10110:SF86">
    <property type="entry name" value="SODIUM_HYDROGEN EXCHANGER 7"/>
    <property type="match status" value="1"/>
</dbReference>
<evidence type="ECO:0000256" key="9">
    <source>
        <dbReference type="ARBA" id="ARBA00023201"/>
    </source>
</evidence>
<dbReference type="GO" id="GO:0005886">
    <property type="term" value="C:plasma membrane"/>
    <property type="evidence" value="ECO:0007669"/>
    <property type="project" value="UniProtKB-SubCell"/>
</dbReference>
<feature type="transmembrane region" description="Helical" evidence="10">
    <location>
        <begin position="215"/>
        <end position="233"/>
    </location>
</feature>
<organism evidence="12 13">
    <name type="scientific">Asbolus verrucosus</name>
    <name type="common">Desert ironclad beetle</name>
    <dbReference type="NCBI Taxonomy" id="1661398"/>
    <lineage>
        <taxon>Eukaryota</taxon>
        <taxon>Metazoa</taxon>
        <taxon>Ecdysozoa</taxon>
        <taxon>Arthropoda</taxon>
        <taxon>Hexapoda</taxon>
        <taxon>Insecta</taxon>
        <taxon>Pterygota</taxon>
        <taxon>Neoptera</taxon>
        <taxon>Endopterygota</taxon>
        <taxon>Coleoptera</taxon>
        <taxon>Polyphaga</taxon>
        <taxon>Cucujiformia</taxon>
        <taxon>Tenebrionidae</taxon>
        <taxon>Pimeliinae</taxon>
        <taxon>Asbolus</taxon>
    </lineage>
</organism>
<dbReference type="GO" id="GO:0098719">
    <property type="term" value="P:sodium ion import across plasma membrane"/>
    <property type="evidence" value="ECO:0007669"/>
    <property type="project" value="TreeGrafter"/>
</dbReference>
<protein>
    <submittedName>
        <fullName evidence="12">Na H Exchanger, cNMP binding, and/or Ion trans domain containing protein</fullName>
    </submittedName>
</protein>
<keyword evidence="7" id="KW-0406">Ion transport</keyword>
<feature type="transmembrane region" description="Helical" evidence="10">
    <location>
        <begin position="644"/>
        <end position="664"/>
    </location>
</feature>
<feature type="transmembrane region" description="Helical" evidence="10">
    <location>
        <begin position="62"/>
        <end position="78"/>
    </location>
</feature>
<evidence type="ECO:0000256" key="7">
    <source>
        <dbReference type="ARBA" id="ARBA00023065"/>
    </source>
</evidence>
<feature type="transmembrane region" description="Helical" evidence="10">
    <location>
        <begin position="375"/>
        <end position="401"/>
    </location>
</feature>
<feature type="transmembrane region" description="Helical" evidence="10">
    <location>
        <begin position="158"/>
        <end position="177"/>
    </location>
</feature>
<reference evidence="12 13" key="1">
    <citation type="submission" date="2017-03" db="EMBL/GenBank/DDBJ databases">
        <title>Genome of the blue death feigning beetle - Asbolus verrucosus.</title>
        <authorList>
            <person name="Rider S.D."/>
        </authorList>
    </citation>
    <scope>NUCLEOTIDE SEQUENCE [LARGE SCALE GENOMIC DNA]</scope>
    <source>
        <strain evidence="12">Butters</strain>
        <tissue evidence="12">Head and leg muscle</tissue>
    </source>
</reference>
<dbReference type="OrthoDB" id="441412at2759"/>
<keyword evidence="3" id="KW-1003">Cell membrane</keyword>
<dbReference type="InterPro" id="IPR018422">
    <property type="entry name" value="Cation/H_exchanger_CPA1"/>
</dbReference>
<dbReference type="CDD" id="cd00038">
    <property type="entry name" value="CAP_ED"/>
    <property type="match status" value="1"/>
</dbReference>
<dbReference type="EMBL" id="QDEB01094047">
    <property type="protein sequence ID" value="RZC32845.1"/>
    <property type="molecule type" value="Genomic_DNA"/>
</dbReference>
<comment type="subcellular location">
    <subcellularLocation>
        <location evidence="1">Cell membrane</location>
        <topology evidence="1">Multi-pass membrane protein</topology>
    </subcellularLocation>
</comment>
<feature type="transmembrane region" description="Helical" evidence="10">
    <location>
        <begin position="343"/>
        <end position="363"/>
    </location>
</feature>
<sequence length="1102" mass="127727">MFLFTTLLTVCAFQAIMNHFGIVSVTYNIFLIIGSFIWGTLVRHYELIENYTSVLVVPPSDLLILYLPVMIFKTALSLDLQTFYRCLPQILIISLPVFFLTALITGSVMRYILGPWDFATGLLFGALCCPTYPYIVVRLLKSVVAPTQHVEVLLDGESMFSIAFVMMINKIIMRYLMGEMSKWHEFVLRVLRFVAIGVASGYVVGLIGRILIRKMYHEPFSILAMIFGVPYLAYCTVEYIFKGSGAISVLMIGVVMAQERAILAKKHDRYLIEFWKLLTVVMDVVTTTYCGVVTAAYVYPQMKWQQMLLVVVTYFMYYFVRFFSFLIFFSISGRLGFGITLKNLFVCVWGGAKNSFGPILIAMDYHYLEMPYEVAQIFFFHIVILYFISFLINTNFSSLLLKILGLKEISMERQISMNNCMKHIFAKRNRAIATLKMDRFLADTNWHMVNVATAMQHPYRTKMKNEREDEDDFFLGYRFTECPDCKQQLVGEPNPKEMREMMKEAKMRILKTKKMSYSRQFENGMLSKEGVRILTQSVEAAMDTEAAVMELEGLHKKFNQEGCCSRFLRNRVQNLSENKKQTVRPPRKQFRRFCFYVVTNSKFEIGMYVVIVAHLIPICVDVYFHVMNHSEEFEVISVALNTMFYLIYCLEFAMKILAYSWIFICKHGFGTYFRSFWNIFNFIILWGNTADLILEYYHLFAPRDEKALPSLWEMHVVLEILRLCRIIKILRVVEILYPKIIKRLDTSANMRLTGIYELAKTYVTGEEEVLELLPFIIDHRKIREEMKRKIEEDRLMVLKLLGLLQKDRPWIAITVKTKQAIRTILNSMREAINQLKTAGWVDESEQIKLMKSMEELYKKVNSIKAVHCFFQGLLMLSYTPTEAILENLEEYGRLPIVDYISSSQFQENVVDYIVSGNCVGELSTLTNRPYNSKISAVTHTQVYVLSNAAIKEAMGLNPDRVNGLECRIWKAESIRIAVPLLLSIPTYQTLRNDQIKYALEPAFMPNLSNYKIFAVTDKIQDILLIEGVVADLNTRDIFTAPSYIPRTVQKLILPTSSLMNIPIDVEAKLLIIPGQNVSQMEIMRVSEEYCQMVRWFGGWAEY</sequence>
<dbReference type="Proteomes" id="UP000292052">
    <property type="component" value="Unassembled WGS sequence"/>
</dbReference>
<dbReference type="PANTHER" id="PTHR10110">
    <property type="entry name" value="SODIUM/HYDROGEN EXCHANGER"/>
    <property type="match status" value="1"/>
</dbReference>
<dbReference type="AlphaFoldDB" id="A0A482VJ84"/>
<dbReference type="Pfam" id="PF00999">
    <property type="entry name" value="Na_H_Exchanger"/>
    <property type="match status" value="1"/>
</dbReference>
<feature type="domain" description="Cyclic nucleotide-binding" evidence="11">
    <location>
        <begin position="892"/>
        <end position="955"/>
    </location>
</feature>
<dbReference type="Gene3D" id="1.20.120.350">
    <property type="entry name" value="Voltage-gated potassium channels. Chain C"/>
    <property type="match status" value="1"/>
</dbReference>
<keyword evidence="5 10" id="KW-1133">Transmembrane helix</keyword>
<evidence type="ECO:0000256" key="2">
    <source>
        <dbReference type="ARBA" id="ARBA00022448"/>
    </source>
</evidence>
<keyword evidence="8 10" id="KW-0472">Membrane</keyword>
<dbReference type="InterPro" id="IPR000595">
    <property type="entry name" value="cNMP-bd_dom"/>
</dbReference>
<dbReference type="InterPro" id="IPR014710">
    <property type="entry name" value="RmlC-like_jellyroll"/>
</dbReference>
<evidence type="ECO:0000256" key="1">
    <source>
        <dbReference type="ARBA" id="ARBA00004651"/>
    </source>
</evidence>
<keyword evidence="4 10" id="KW-0812">Transmembrane</keyword>
<keyword evidence="2" id="KW-0813">Transport</keyword>
<evidence type="ECO:0000256" key="3">
    <source>
        <dbReference type="ARBA" id="ARBA00022475"/>
    </source>
</evidence>
<evidence type="ECO:0000256" key="10">
    <source>
        <dbReference type="SAM" id="Phobius"/>
    </source>
</evidence>
<feature type="transmembrane region" description="Helical" evidence="10">
    <location>
        <begin position="311"/>
        <end position="331"/>
    </location>
</feature>
<proteinExistence type="predicted"/>
<feature type="transmembrane region" description="Helical" evidence="10">
    <location>
        <begin position="90"/>
        <end position="112"/>
    </location>
</feature>
<keyword evidence="6" id="KW-0915">Sodium</keyword>
<feature type="transmembrane region" description="Helical" evidence="10">
    <location>
        <begin position="20"/>
        <end position="42"/>
    </location>
</feature>
<dbReference type="Gene3D" id="2.60.120.10">
    <property type="entry name" value="Jelly Rolls"/>
    <property type="match status" value="1"/>
</dbReference>
<comment type="caution">
    <text evidence="12">The sequence shown here is derived from an EMBL/GenBank/DDBJ whole genome shotgun (WGS) entry which is preliminary data.</text>
</comment>
<dbReference type="GO" id="GO:0015386">
    <property type="term" value="F:potassium:proton antiporter activity"/>
    <property type="evidence" value="ECO:0007669"/>
    <property type="project" value="TreeGrafter"/>
</dbReference>